<dbReference type="Gene3D" id="3.40.50.1820">
    <property type="entry name" value="alpha/beta hydrolase"/>
    <property type="match status" value="1"/>
</dbReference>
<keyword evidence="1" id="KW-0378">Hydrolase</keyword>
<gene>
    <name evidence="3" type="ORF">J2X09_001297</name>
</gene>
<name>A0ABU1V7X6_9BURK</name>
<feature type="domain" description="AB hydrolase-1" evidence="2">
    <location>
        <begin position="12"/>
        <end position="221"/>
    </location>
</feature>
<comment type="caution">
    <text evidence="3">The sequence shown here is derived from an EMBL/GenBank/DDBJ whole genome shotgun (WGS) entry which is preliminary data.</text>
</comment>
<dbReference type="PANTHER" id="PTHR43798">
    <property type="entry name" value="MONOACYLGLYCEROL LIPASE"/>
    <property type="match status" value="1"/>
</dbReference>
<dbReference type="InterPro" id="IPR000073">
    <property type="entry name" value="AB_hydrolase_1"/>
</dbReference>
<keyword evidence="4" id="KW-1185">Reference proteome</keyword>
<dbReference type="RefSeq" id="WP_204732581.1">
    <property type="nucleotide sequence ID" value="NZ_JAVDWE010000002.1"/>
</dbReference>
<dbReference type="SUPFAM" id="SSF53474">
    <property type="entry name" value="alpha/beta-Hydrolases"/>
    <property type="match status" value="1"/>
</dbReference>
<dbReference type="EMBL" id="JAVDWE010000002">
    <property type="protein sequence ID" value="MDR7093565.1"/>
    <property type="molecule type" value="Genomic_DNA"/>
</dbReference>
<protein>
    <submittedName>
        <fullName evidence="3">Pimeloyl-ACP methyl ester carboxylesterase</fullName>
    </submittedName>
</protein>
<dbReference type="Proteomes" id="UP001265550">
    <property type="component" value="Unassembled WGS sequence"/>
</dbReference>
<organism evidence="3 4">
    <name type="scientific">Hydrogenophaga laconesensis</name>
    <dbReference type="NCBI Taxonomy" id="1805971"/>
    <lineage>
        <taxon>Bacteria</taxon>
        <taxon>Pseudomonadati</taxon>
        <taxon>Pseudomonadota</taxon>
        <taxon>Betaproteobacteria</taxon>
        <taxon>Burkholderiales</taxon>
        <taxon>Comamonadaceae</taxon>
        <taxon>Hydrogenophaga</taxon>
    </lineage>
</organism>
<accession>A0ABU1V7X6</accession>
<evidence type="ECO:0000259" key="2">
    <source>
        <dbReference type="Pfam" id="PF12697"/>
    </source>
</evidence>
<evidence type="ECO:0000256" key="1">
    <source>
        <dbReference type="ARBA" id="ARBA00022801"/>
    </source>
</evidence>
<dbReference type="Pfam" id="PF12697">
    <property type="entry name" value="Abhydrolase_6"/>
    <property type="match status" value="1"/>
</dbReference>
<evidence type="ECO:0000313" key="4">
    <source>
        <dbReference type="Proteomes" id="UP001265550"/>
    </source>
</evidence>
<dbReference type="PANTHER" id="PTHR43798:SF31">
    <property type="entry name" value="AB HYDROLASE SUPERFAMILY PROTEIN YCLE"/>
    <property type="match status" value="1"/>
</dbReference>
<dbReference type="InterPro" id="IPR029058">
    <property type="entry name" value="AB_hydrolase_fold"/>
</dbReference>
<proteinExistence type="predicted"/>
<reference evidence="3 4" key="1">
    <citation type="submission" date="2023-07" db="EMBL/GenBank/DDBJ databases">
        <title>Sorghum-associated microbial communities from plants grown in Nebraska, USA.</title>
        <authorList>
            <person name="Schachtman D."/>
        </authorList>
    </citation>
    <scope>NUCLEOTIDE SEQUENCE [LARGE SCALE GENOMIC DNA]</scope>
    <source>
        <strain evidence="3 4">BE240</strain>
    </source>
</reference>
<evidence type="ECO:0000313" key="3">
    <source>
        <dbReference type="EMBL" id="MDR7093565.1"/>
    </source>
</evidence>
<sequence>MDFEQRGEGPAVVLVHGIQGTRSTWSGVADILAPTCRVLLPNLRGRGSAARGQGGAAYRLADYADDLRAVIERHVGDAPFVLGGWSLGVSVALHYLGLPGVARPGGVLLVSGSPCLARTQWFTRDDNALMASVAERRQRLGLREHADDEAVVATWQAIRDSDQRALLPGINLPVRVVHGRDDDDCPLEHGALLAQGLRAPLLALDGVGHSVPALAPEAVAQQLQLLLRDLPSTVHP</sequence>
<dbReference type="InterPro" id="IPR050266">
    <property type="entry name" value="AB_hydrolase_sf"/>
</dbReference>